<feature type="compositionally biased region" description="Polar residues" evidence="1">
    <location>
        <begin position="1"/>
        <end position="32"/>
    </location>
</feature>
<keyword evidence="3" id="KW-1185">Reference proteome</keyword>
<feature type="region of interest" description="Disordered" evidence="1">
    <location>
        <begin position="166"/>
        <end position="189"/>
    </location>
</feature>
<sequence>MESGDNVSGDNNVQFSSIFDTNPEQSPKTDASNEAEDKSCKVNLRNKKEPKKVIHFSDGTIEEYSDEDEPDTSAQITNKLNPSLLPWGSWIWYHTVHAGSKSLQVCDYLGEHLASFFGITTPKYQYEIDEYNRIMAEEDERQRKMDLEMGGWTEAPEKTEGAISAQLGDTDDMTHPTEEGHSDVVERKF</sequence>
<dbReference type="eggNOG" id="ENOG502RYW3">
    <property type="taxonomic scope" value="Eukaryota"/>
</dbReference>
<dbReference type="EMBL" id="KK853150">
    <property type="protein sequence ID" value="KDR10606.1"/>
    <property type="molecule type" value="Genomic_DNA"/>
</dbReference>
<evidence type="ECO:0008006" key="4">
    <source>
        <dbReference type="Google" id="ProtNLM"/>
    </source>
</evidence>
<dbReference type="OMA" id="HVERYHT"/>
<dbReference type="Proteomes" id="UP000027135">
    <property type="component" value="Unassembled WGS sequence"/>
</dbReference>
<feature type="compositionally biased region" description="Basic and acidic residues" evidence="1">
    <location>
        <begin position="172"/>
        <end position="189"/>
    </location>
</feature>
<evidence type="ECO:0000313" key="3">
    <source>
        <dbReference type="Proteomes" id="UP000027135"/>
    </source>
</evidence>
<dbReference type="InterPro" id="IPR028260">
    <property type="entry name" value="FAM177"/>
</dbReference>
<reference evidence="2 3" key="1">
    <citation type="journal article" date="2014" name="Nat. Commun.">
        <title>Molecular traces of alternative social organization in a termite genome.</title>
        <authorList>
            <person name="Terrapon N."/>
            <person name="Li C."/>
            <person name="Robertson H.M."/>
            <person name="Ji L."/>
            <person name="Meng X."/>
            <person name="Booth W."/>
            <person name="Chen Z."/>
            <person name="Childers C.P."/>
            <person name="Glastad K.M."/>
            <person name="Gokhale K."/>
            <person name="Gowin J."/>
            <person name="Gronenberg W."/>
            <person name="Hermansen R.A."/>
            <person name="Hu H."/>
            <person name="Hunt B.G."/>
            <person name="Huylmans A.K."/>
            <person name="Khalil S.M."/>
            <person name="Mitchell R.D."/>
            <person name="Munoz-Torres M.C."/>
            <person name="Mustard J.A."/>
            <person name="Pan H."/>
            <person name="Reese J.T."/>
            <person name="Scharf M.E."/>
            <person name="Sun F."/>
            <person name="Vogel H."/>
            <person name="Xiao J."/>
            <person name="Yang W."/>
            <person name="Yang Z."/>
            <person name="Yang Z."/>
            <person name="Zhou J."/>
            <person name="Zhu J."/>
            <person name="Brent C.S."/>
            <person name="Elsik C.G."/>
            <person name="Goodisman M.A."/>
            <person name="Liberles D.A."/>
            <person name="Roe R.M."/>
            <person name="Vargo E.L."/>
            <person name="Vilcinskas A."/>
            <person name="Wang J."/>
            <person name="Bornberg-Bauer E."/>
            <person name="Korb J."/>
            <person name="Zhang G."/>
            <person name="Liebig J."/>
        </authorList>
    </citation>
    <scope>NUCLEOTIDE SEQUENCE [LARGE SCALE GENOMIC DNA]</scope>
    <source>
        <tissue evidence="2">Whole organism</tissue>
    </source>
</reference>
<dbReference type="PANTHER" id="PTHR31206">
    <property type="entry name" value="LP10445P"/>
    <property type="match status" value="1"/>
</dbReference>
<dbReference type="AlphaFoldDB" id="A0A067QZP6"/>
<dbReference type="FunCoup" id="A0A067QZP6">
    <property type="interactions" value="9"/>
</dbReference>
<evidence type="ECO:0000256" key="1">
    <source>
        <dbReference type="SAM" id="MobiDB-lite"/>
    </source>
</evidence>
<dbReference type="STRING" id="136037.A0A067QZP6"/>
<dbReference type="PANTHER" id="PTHR31206:SF1">
    <property type="entry name" value="LP10445P"/>
    <property type="match status" value="1"/>
</dbReference>
<protein>
    <recommendedName>
        <fullName evidence="4">Protein FAM177A1</fullName>
    </recommendedName>
</protein>
<accession>A0A067QZP6</accession>
<organism evidence="2 3">
    <name type="scientific">Zootermopsis nevadensis</name>
    <name type="common">Dampwood termite</name>
    <dbReference type="NCBI Taxonomy" id="136037"/>
    <lineage>
        <taxon>Eukaryota</taxon>
        <taxon>Metazoa</taxon>
        <taxon>Ecdysozoa</taxon>
        <taxon>Arthropoda</taxon>
        <taxon>Hexapoda</taxon>
        <taxon>Insecta</taxon>
        <taxon>Pterygota</taxon>
        <taxon>Neoptera</taxon>
        <taxon>Polyneoptera</taxon>
        <taxon>Dictyoptera</taxon>
        <taxon>Blattodea</taxon>
        <taxon>Blattoidea</taxon>
        <taxon>Termitoidae</taxon>
        <taxon>Termopsidae</taxon>
        <taxon>Zootermopsis</taxon>
    </lineage>
</organism>
<evidence type="ECO:0000313" key="2">
    <source>
        <dbReference type="EMBL" id="KDR10606.1"/>
    </source>
</evidence>
<name>A0A067QZP6_ZOONE</name>
<dbReference type="InParanoid" id="A0A067QZP6"/>
<dbReference type="OrthoDB" id="45963at2759"/>
<proteinExistence type="predicted"/>
<feature type="region of interest" description="Disordered" evidence="1">
    <location>
        <begin position="1"/>
        <end position="43"/>
    </location>
</feature>
<gene>
    <name evidence="2" type="ORF">L798_15133</name>
</gene>
<dbReference type="Pfam" id="PF14774">
    <property type="entry name" value="FAM177"/>
    <property type="match status" value="1"/>
</dbReference>